<dbReference type="Pfam" id="PF03727">
    <property type="entry name" value="Hexokinase_2"/>
    <property type="match status" value="1"/>
</dbReference>
<reference evidence="11 12" key="1">
    <citation type="journal article" date="2009" name="Nature">
        <title>Evolution of pathogenicity and sexual reproduction in eight Candida genomes.</title>
        <authorList>
            <person name="Butler G."/>
            <person name="Rasmussen M.D."/>
            <person name="Lin M.F."/>
            <person name="Santos M.A."/>
            <person name="Sakthikumar S."/>
            <person name="Munro C.A."/>
            <person name="Rheinbay E."/>
            <person name="Grabherr M."/>
            <person name="Forche A."/>
            <person name="Reedy J.L."/>
            <person name="Agrafioti I."/>
            <person name="Arnaud M.B."/>
            <person name="Bates S."/>
            <person name="Brown A.J."/>
            <person name="Brunke S."/>
            <person name="Costanzo M.C."/>
            <person name="Fitzpatrick D.A."/>
            <person name="de Groot P.W."/>
            <person name="Harris D."/>
            <person name="Hoyer L.L."/>
            <person name="Hube B."/>
            <person name="Klis F.M."/>
            <person name="Kodira C."/>
            <person name="Lennard N."/>
            <person name="Logue M.E."/>
            <person name="Martin R."/>
            <person name="Neiman A.M."/>
            <person name="Nikolaou E."/>
            <person name="Quail M.A."/>
            <person name="Quinn J."/>
            <person name="Santos M.C."/>
            <person name="Schmitzberger F.F."/>
            <person name="Sherlock G."/>
            <person name="Shah P."/>
            <person name="Silverstein K.A."/>
            <person name="Skrzypek M.S."/>
            <person name="Soll D."/>
            <person name="Staggs R."/>
            <person name="Stansfield I."/>
            <person name="Stumpf M.P."/>
            <person name="Sudbery P.E."/>
            <person name="Srikantha T."/>
            <person name="Zeng Q."/>
            <person name="Berman J."/>
            <person name="Berriman M."/>
            <person name="Heitman J."/>
            <person name="Gow N.A."/>
            <person name="Lorenz M.C."/>
            <person name="Birren B.W."/>
            <person name="Kellis M."/>
            <person name="Cuomo C.A."/>
        </authorList>
    </citation>
    <scope>NUCLEOTIDE SEQUENCE [LARGE SCALE GENOMIC DNA]</scope>
    <source>
        <strain evidence="12">ATCC MYA-3404 / T1</strain>
    </source>
</reference>
<keyword evidence="4 8" id="KW-0547">Nucleotide-binding</keyword>
<keyword evidence="12" id="KW-1185">Reference proteome</keyword>
<dbReference type="AlphaFoldDB" id="C5MAP0"/>
<keyword evidence="6 8" id="KW-0067">ATP-binding</keyword>
<proteinExistence type="inferred from homology"/>
<comment type="pathway">
    <text evidence="1">Carbohydrate degradation; glycolysis; D-glyceraldehyde 3-phosphate and glycerone phosphate from D-glucose: step 1/4.</text>
</comment>
<dbReference type="Proteomes" id="UP000002037">
    <property type="component" value="Unassembled WGS sequence"/>
</dbReference>
<dbReference type="Gene3D" id="3.30.420.40">
    <property type="match status" value="1"/>
</dbReference>
<evidence type="ECO:0000256" key="3">
    <source>
        <dbReference type="ARBA" id="ARBA00022679"/>
    </source>
</evidence>
<feature type="domain" description="Hexokinase C-terminal" evidence="10">
    <location>
        <begin position="225"/>
        <end position="472"/>
    </location>
</feature>
<dbReference type="GO" id="GO:0001678">
    <property type="term" value="P:intracellular glucose homeostasis"/>
    <property type="evidence" value="ECO:0007669"/>
    <property type="project" value="InterPro"/>
</dbReference>
<organism evidence="11 12">
    <name type="scientific">Candida tropicalis (strain ATCC MYA-3404 / T1)</name>
    <name type="common">Yeast</name>
    <dbReference type="NCBI Taxonomy" id="294747"/>
    <lineage>
        <taxon>Eukaryota</taxon>
        <taxon>Fungi</taxon>
        <taxon>Dikarya</taxon>
        <taxon>Ascomycota</taxon>
        <taxon>Saccharomycotina</taxon>
        <taxon>Pichiomycetes</taxon>
        <taxon>Debaryomycetaceae</taxon>
        <taxon>Candida/Lodderomyces clade</taxon>
        <taxon>Candida</taxon>
    </lineage>
</organism>
<dbReference type="GeneID" id="8299760"/>
<dbReference type="OrthoDB" id="419537at2759"/>
<keyword evidence="3 8" id="KW-0808">Transferase</keyword>
<evidence type="ECO:0000256" key="2">
    <source>
        <dbReference type="ARBA" id="ARBA00009225"/>
    </source>
</evidence>
<dbReference type="GO" id="GO:0005524">
    <property type="term" value="F:ATP binding"/>
    <property type="evidence" value="ECO:0007669"/>
    <property type="project" value="UniProtKB-UniRule"/>
</dbReference>
<evidence type="ECO:0000313" key="12">
    <source>
        <dbReference type="Proteomes" id="UP000002037"/>
    </source>
</evidence>
<dbReference type="PANTHER" id="PTHR19443">
    <property type="entry name" value="HEXOKINASE"/>
    <property type="match status" value="1"/>
</dbReference>
<evidence type="ECO:0000259" key="10">
    <source>
        <dbReference type="Pfam" id="PF03727"/>
    </source>
</evidence>
<dbReference type="eggNOG" id="KOG1369">
    <property type="taxonomic scope" value="Eukaryota"/>
</dbReference>
<dbReference type="PRINTS" id="PR00475">
    <property type="entry name" value="HEXOKINASE"/>
</dbReference>
<evidence type="ECO:0000256" key="7">
    <source>
        <dbReference type="ARBA" id="ARBA00023152"/>
    </source>
</evidence>
<gene>
    <name evidence="11" type="ORF">CTRG_03132</name>
</gene>
<dbReference type="GO" id="GO:0005536">
    <property type="term" value="F:D-glucose binding"/>
    <property type="evidence" value="ECO:0007669"/>
    <property type="project" value="InterPro"/>
</dbReference>
<dbReference type="VEuPathDB" id="FungiDB:CTRG_03132"/>
<dbReference type="EMBL" id="GG692398">
    <property type="protein sequence ID" value="EER32707.1"/>
    <property type="molecule type" value="Genomic_DNA"/>
</dbReference>
<name>C5MAP0_CANTT</name>
<feature type="domain" description="Hexokinase N-terminal" evidence="9">
    <location>
        <begin position="11"/>
        <end position="212"/>
    </location>
</feature>
<comment type="similarity">
    <text evidence="2 8">Belongs to the hexokinase family.</text>
</comment>
<dbReference type="Pfam" id="PF00349">
    <property type="entry name" value="Hexokinase_1"/>
    <property type="match status" value="1"/>
</dbReference>
<evidence type="ECO:0000256" key="8">
    <source>
        <dbReference type="RuleBase" id="RU362007"/>
    </source>
</evidence>
<evidence type="ECO:0000259" key="9">
    <source>
        <dbReference type="Pfam" id="PF00349"/>
    </source>
</evidence>
<dbReference type="HOGENOM" id="CLU_014393_5_0_1"/>
<sequence>MSLPEKLESTLQSLEKEFDITDEYLIKATDYFVEQMDVGLKAPEQSRETIPMIPTYVTKLPTGKEKGLYLAADLGGTNFRVCSIDLHGDHTYELQQEKFRIPDTLMKGTKSGELFAYLAKRVQGFLMDHHPETCTAKKSQTIKLGFTFSFPVNQTDIDHGTLIRWTKGFDIPDTVDRDVVDLFQANLTILEVNVKVVALVNDTTASMIARAYLNDRDESNATTVVGCIFGTGTNGAYYESIDKISKLKNPPAGADGMLINTEWGSFDNELKILPRTKFDDAVDAETPNPGYHLFEKRISGRFLGEILRVVLIDLFKQGLIFQDLYKRRGGSLPHRIDQPWLLDSEVLSYLQIDDSTDLKMSKLILENVLRLETTRDEREVIQRLTRAISKRSAKLAAIALAGVAKRVKDQHKDEKYDLEIAADGSVVEFYPGFREKVSEVINLINPLKGTDKKVVITISKSGSALGAALAAATA</sequence>
<dbReference type="Gene3D" id="3.40.367.20">
    <property type="match status" value="1"/>
</dbReference>
<dbReference type="GO" id="GO:0005739">
    <property type="term" value="C:mitochondrion"/>
    <property type="evidence" value="ECO:0007669"/>
    <property type="project" value="TreeGrafter"/>
</dbReference>
<dbReference type="RefSeq" id="XP_002548835.1">
    <property type="nucleotide sequence ID" value="XM_002548789.1"/>
</dbReference>
<dbReference type="GO" id="GO:0005829">
    <property type="term" value="C:cytosol"/>
    <property type="evidence" value="ECO:0007669"/>
    <property type="project" value="TreeGrafter"/>
</dbReference>
<keyword evidence="7 8" id="KW-0324">Glycolysis</keyword>
<dbReference type="SUPFAM" id="SSF53067">
    <property type="entry name" value="Actin-like ATPase domain"/>
    <property type="match status" value="2"/>
</dbReference>
<dbReference type="KEGG" id="ctp:CTRG_03132"/>
<evidence type="ECO:0000256" key="6">
    <source>
        <dbReference type="ARBA" id="ARBA00022840"/>
    </source>
</evidence>
<dbReference type="GO" id="GO:0019158">
    <property type="term" value="F:mannokinase activity"/>
    <property type="evidence" value="ECO:0007669"/>
    <property type="project" value="EnsemblFungi"/>
</dbReference>
<evidence type="ECO:0000256" key="4">
    <source>
        <dbReference type="ARBA" id="ARBA00022741"/>
    </source>
</evidence>
<dbReference type="FunFam" id="3.30.420.40:FF:000034">
    <property type="entry name" value="Phosphotransferase"/>
    <property type="match status" value="1"/>
</dbReference>
<dbReference type="GO" id="GO:0004340">
    <property type="term" value="F:glucokinase activity"/>
    <property type="evidence" value="ECO:0007669"/>
    <property type="project" value="EnsemblFungi"/>
</dbReference>
<dbReference type="STRING" id="294747.C5MAP0"/>
<dbReference type="EC" id="2.7.1.-" evidence="8"/>
<evidence type="ECO:0000256" key="1">
    <source>
        <dbReference type="ARBA" id="ARBA00004888"/>
    </source>
</evidence>
<dbReference type="InterPro" id="IPR043129">
    <property type="entry name" value="ATPase_NBD"/>
</dbReference>
<evidence type="ECO:0000256" key="5">
    <source>
        <dbReference type="ARBA" id="ARBA00022777"/>
    </source>
</evidence>
<accession>C5MAP0</accession>
<dbReference type="InterPro" id="IPR019807">
    <property type="entry name" value="Hexokinase_BS"/>
</dbReference>
<protein>
    <recommendedName>
        <fullName evidence="8">Phosphotransferase</fullName>
        <ecNumber evidence="8">2.7.1.-</ecNumber>
    </recommendedName>
</protein>
<evidence type="ECO:0000313" key="11">
    <source>
        <dbReference type="EMBL" id="EER32707.1"/>
    </source>
</evidence>
<dbReference type="PANTHER" id="PTHR19443:SF30">
    <property type="entry name" value="GLUCOKINASE-1-RELATED"/>
    <property type="match status" value="1"/>
</dbReference>
<dbReference type="InterPro" id="IPR022673">
    <property type="entry name" value="Hexokinase_C"/>
</dbReference>
<dbReference type="PROSITE" id="PS00378">
    <property type="entry name" value="HEXOKINASE_1"/>
    <property type="match status" value="1"/>
</dbReference>
<dbReference type="PROSITE" id="PS51748">
    <property type="entry name" value="HEXOKINASE_2"/>
    <property type="match status" value="1"/>
</dbReference>
<keyword evidence="5 8" id="KW-0418">Kinase</keyword>
<dbReference type="GO" id="GO:0061621">
    <property type="term" value="P:canonical glycolysis"/>
    <property type="evidence" value="ECO:0007669"/>
    <property type="project" value="EnsemblFungi"/>
</dbReference>
<dbReference type="UniPathway" id="UPA00109">
    <property type="reaction ID" value="UER00180"/>
</dbReference>
<dbReference type="InterPro" id="IPR001312">
    <property type="entry name" value="Hexokinase"/>
</dbReference>
<dbReference type="InterPro" id="IPR022672">
    <property type="entry name" value="Hexokinase_N"/>
</dbReference>
<dbReference type="GO" id="GO:0008865">
    <property type="term" value="F:fructokinase activity"/>
    <property type="evidence" value="ECO:0007669"/>
    <property type="project" value="EnsemblFungi"/>
</dbReference>